<feature type="transmembrane region" description="Helical" evidence="1">
    <location>
        <begin position="369"/>
        <end position="387"/>
    </location>
</feature>
<evidence type="ECO:0000313" key="2">
    <source>
        <dbReference type="EMBL" id="SDJ78959.1"/>
    </source>
</evidence>
<keyword evidence="3" id="KW-1185">Reference proteome</keyword>
<feature type="transmembrane region" description="Helical" evidence="1">
    <location>
        <begin position="211"/>
        <end position="240"/>
    </location>
</feature>
<feature type="transmembrane region" description="Helical" evidence="1">
    <location>
        <begin position="309"/>
        <end position="327"/>
    </location>
</feature>
<reference evidence="3" key="1">
    <citation type="submission" date="2016-10" db="EMBL/GenBank/DDBJ databases">
        <authorList>
            <person name="Varghese N."/>
            <person name="Submissions S."/>
        </authorList>
    </citation>
    <scope>NUCLEOTIDE SEQUENCE [LARGE SCALE GENOMIC DNA]</scope>
    <source>
        <strain evidence="3">DSM 19181</strain>
    </source>
</reference>
<dbReference type="OrthoDB" id="2320684at2"/>
<keyword evidence="1" id="KW-1133">Transmembrane helix</keyword>
<feature type="transmembrane region" description="Helical" evidence="1">
    <location>
        <begin position="170"/>
        <end position="190"/>
    </location>
</feature>
<name>A0A1G8WKU0_9LACT</name>
<gene>
    <name evidence="2" type="ORF">SAMN04488098_100453</name>
</gene>
<organism evidence="2 3">
    <name type="scientific">Alkalibacterium thalassium</name>
    <dbReference type="NCBI Taxonomy" id="426701"/>
    <lineage>
        <taxon>Bacteria</taxon>
        <taxon>Bacillati</taxon>
        <taxon>Bacillota</taxon>
        <taxon>Bacilli</taxon>
        <taxon>Lactobacillales</taxon>
        <taxon>Carnobacteriaceae</taxon>
        <taxon>Alkalibacterium</taxon>
    </lineage>
</organism>
<protein>
    <recommendedName>
        <fullName evidence="4">ABC-2 type transport system permease protein</fullName>
    </recommendedName>
</protein>
<dbReference type="AlphaFoldDB" id="A0A1G8WKU0"/>
<proteinExistence type="predicted"/>
<keyword evidence="1" id="KW-0472">Membrane</keyword>
<dbReference type="EMBL" id="FNFK01000004">
    <property type="protein sequence ID" value="SDJ78959.1"/>
    <property type="molecule type" value="Genomic_DNA"/>
</dbReference>
<feature type="transmembrane region" description="Helical" evidence="1">
    <location>
        <begin position="21"/>
        <end position="38"/>
    </location>
</feature>
<feature type="transmembrane region" description="Helical" evidence="1">
    <location>
        <begin position="279"/>
        <end position="297"/>
    </location>
</feature>
<dbReference type="STRING" id="426701.SAMN04488098_100453"/>
<accession>A0A1G8WKU0</accession>
<sequence>MYKQIIKETLKYMWRNKKNRLVMVLSLGVVLAHSLLILPNLTEDFDVDVAQLERSIVSNQQTFEDRLETGQTLPSFFTGTSAYQQARNEYVNQRELLTAIRTGDARRYLTINYRPQGDPGSVIEAEGFNIPILGYAQERDFQSMKNQVYVNEVEPLSFHHIHERTSLQQMHLFLIGWGPYILIFLLLFMISDVVTKDRKLTTQKLGVSKNWFTYLMVQSLAALGFVVLFFAAMTGIFYLVNGIQYGFGFGSLPAGVFEAAPEGEPFHTSISSVIDLSTFFIRALPILALLLYGFTRLNTLLSLIVKQDVVVLIATSFALLFPFLYYGEETTELLGLNISWYPQTYYQVGGAATGMIDAIVQEPVPYSRGIIVLLVTLLIIEGLNYLASKLITRQTFLG</sequence>
<keyword evidence="1" id="KW-0812">Transmembrane</keyword>
<evidence type="ECO:0008006" key="4">
    <source>
        <dbReference type="Google" id="ProtNLM"/>
    </source>
</evidence>
<dbReference type="RefSeq" id="WP_091264840.1">
    <property type="nucleotide sequence ID" value="NZ_FNFK01000004.1"/>
</dbReference>
<evidence type="ECO:0000256" key="1">
    <source>
        <dbReference type="SAM" id="Phobius"/>
    </source>
</evidence>
<evidence type="ECO:0000313" key="3">
    <source>
        <dbReference type="Proteomes" id="UP000199433"/>
    </source>
</evidence>
<dbReference type="Proteomes" id="UP000199433">
    <property type="component" value="Unassembled WGS sequence"/>
</dbReference>